<feature type="domain" description="OmpR/PhoB-type" evidence="4">
    <location>
        <begin position="17"/>
        <end position="96"/>
    </location>
</feature>
<dbReference type="Pfam" id="PF03704">
    <property type="entry name" value="BTAD"/>
    <property type="match status" value="1"/>
</dbReference>
<dbReference type="Gene3D" id="3.40.50.300">
    <property type="entry name" value="P-loop containing nucleotide triphosphate hydrolases"/>
    <property type="match status" value="1"/>
</dbReference>
<accession>A0ABT7MCB8</accession>
<gene>
    <name evidence="6" type="ORF">QRT03_20225</name>
</gene>
<evidence type="ECO:0000256" key="1">
    <source>
        <dbReference type="ARBA" id="ARBA00005820"/>
    </source>
</evidence>
<dbReference type="InterPro" id="IPR005158">
    <property type="entry name" value="BTAD"/>
</dbReference>
<evidence type="ECO:0000259" key="4">
    <source>
        <dbReference type="SMART" id="SM00862"/>
    </source>
</evidence>
<dbReference type="InterPro" id="IPR049945">
    <property type="entry name" value="AAA_22"/>
</dbReference>
<dbReference type="CDD" id="cd15831">
    <property type="entry name" value="BTAD"/>
    <property type="match status" value="1"/>
</dbReference>
<dbReference type="PANTHER" id="PTHR47691">
    <property type="entry name" value="REGULATOR-RELATED"/>
    <property type="match status" value="1"/>
</dbReference>
<keyword evidence="2" id="KW-0238">DNA-binding</keyword>
<dbReference type="SUPFAM" id="SSF48452">
    <property type="entry name" value="TPR-like"/>
    <property type="match status" value="2"/>
</dbReference>
<dbReference type="InterPro" id="IPR058852">
    <property type="entry name" value="HTH_77"/>
</dbReference>
<comment type="similarity">
    <text evidence="1">Belongs to the AfsR/DnrI/RedD regulatory family.</text>
</comment>
<dbReference type="Pfam" id="PF25872">
    <property type="entry name" value="HTH_77"/>
    <property type="match status" value="1"/>
</dbReference>
<name>A0ABT7MCB8_9PSEU</name>
<dbReference type="SMART" id="SM00382">
    <property type="entry name" value="AAA"/>
    <property type="match status" value="1"/>
</dbReference>
<dbReference type="InterPro" id="IPR011990">
    <property type="entry name" value="TPR-like_helical_dom_sf"/>
</dbReference>
<dbReference type="Gene3D" id="1.25.40.10">
    <property type="entry name" value="Tetratricopeptide repeat domain"/>
    <property type="match status" value="2"/>
</dbReference>
<dbReference type="Proteomes" id="UP001231924">
    <property type="component" value="Unassembled WGS sequence"/>
</dbReference>
<comment type="caution">
    <text evidence="6">The sequence shown here is derived from an EMBL/GenBank/DDBJ whole genome shotgun (WGS) entry which is preliminary data.</text>
</comment>
<evidence type="ECO:0000256" key="2">
    <source>
        <dbReference type="ARBA" id="ARBA00023125"/>
    </source>
</evidence>
<proteinExistence type="inferred from homology"/>
<evidence type="ECO:0000313" key="7">
    <source>
        <dbReference type="Proteomes" id="UP001231924"/>
    </source>
</evidence>
<dbReference type="PANTHER" id="PTHR47691:SF3">
    <property type="entry name" value="HTH-TYPE TRANSCRIPTIONAL REGULATOR RV0890C-RELATED"/>
    <property type="match status" value="1"/>
</dbReference>
<feature type="domain" description="Bacterial transcriptional activator" evidence="5">
    <location>
        <begin position="102"/>
        <end position="245"/>
    </location>
</feature>
<dbReference type="InterPro" id="IPR027417">
    <property type="entry name" value="P-loop_NTPase"/>
</dbReference>
<protein>
    <submittedName>
        <fullName evidence="6">BTAD domain-containing putative transcriptional regulator</fullName>
    </submittedName>
</protein>
<dbReference type="InterPro" id="IPR001867">
    <property type="entry name" value="OmpR/PhoB-type_DNA-bd"/>
</dbReference>
<evidence type="ECO:0000259" key="5">
    <source>
        <dbReference type="SMART" id="SM01043"/>
    </source>
</evidence>
<dbReference type="InterPro" id="IPR036388">
    <property type="entry name" value="WH-like_DNA-bd_sf"/>
</dbReference>
<reference evidence="6 7" key="1">
    <citation type="submission" date="2023-06" db="EMBL/GenBank/DDBJ databases">
        <title>Actinomycetospora Odt1-22.</title>
        <authorList>
            <person name="Supong K."/>
        </authorList>
    </citation>
    <scope>NUCLEOTIDE SEQUENCE [LARGE SCALE GENOMIC DNA]</scope>
    <source>
        <strain evidence="6 7">Odt1-22</strain>
    </source>
</reference>
<dbReference type="InterPro" id="IPR016032">
    <property type="entry name" value="Sig_transdc_resp-reg_C-effctor"/>
</dbReference>
<dbReference type="SUPFAM" id="SSF52540">
    <property type="entry name" value="P-loop containing nucleoside triphosphate hydrolases"/>
    <property type="match status" value="1"/>
</dbReference>
<feature type="domain" description="AAA+ ATPase" evidence="3">
    <location>
        <begin position="283"/>
        <end position="438"/>
    </location>
</feature>
<keyword evidence="7" id="KW-1185">Reference proteome</keyword>
<organism evidence="6 7">
    <name type="scientific">Actinomycetospora termitidis</name>
    <dbReference type="NCBI Taxonomy" id="3053470"/>
    <lineage>
        <taxon>Bacteria</taxon>
        <taxon>Bacillati</taxon>
        <taxon>Actinomycetota</taxon>
        <taxon>Actinomycetes</taxon>
        <taxon>Pseudonocardiales</taxon>
        <taxon>Pseudonocardiaceae</taxon>
        <taxon>Actinomycetospora</taxon>
    </lineage>
</organism>
<dbReference type="InterPro" id="IPR003593">
    <property type="entry name" value="AAA+_ATPase"/>
</dbReference>
<dbReference type="SUPFAM" id="SSF46894">
    <property type="entry name" value="C-terminal effector domain of the bipartite response regulators"/>
    <property type="match status" value="1"/>
</dbReference>
<dbReference type="Pfam" id="PF13401">
    <property type="entry name" value="AAA_22"/>
    <property type="match status" value="1"/>
</dbReference>
<dbReference type="Gene3D" id="1.10.10.10">
    <property type="entry name" value="Winged helix-like DNA-binding domain superfamily/Winged helix DNA-binding domain"/>
    <property type="match status" value="1"/>
</dbReference>
<dbReference type="SMART" id="SM00862">
    <property type="entry name" value="Trans_reg_C"/>
    <property type="match status" value="1"/>
</dbReference>
<dbReference type="EMBL" id="JASVWF010000004">
    <property type="protein sequence ID" value="MDL5158305.1"/>
    <property type="molecule type" value="Genomic_DNA"/>
</dbReference>
<evidence type="ECO:0000259" key="3">
    <source>
        <dbReference type="SMART" id="SM00382"/>
    </source>
</evidence>
<evidence type="ECO:0000313" key="6">
    <source>
        <dbReference type="EMBL" id="MDL5158305.1"/>
    </source>
</evidence>
<dbReference type="SMART" id="SM01043">
    <property type="entry name" value="BTAD"/>
    <property type="match status" value="1"/>
</dbReference>
<sequence>MVLRCGVLGEVALSDGSRTVTFRSTRTAEVLAALLVEPGHPRSVDDLVHVVWGADPPRSAPTMVHAAVQRLRDAAFPGRGHDGGALVLSRGGRYVLDPDVVVDADEFEHLVEQARPCVTSSPARAAHLLGEALALWRGPAYAGIELPYVRDEATRLDELRLRATELLADAELGRDDPERAVRVLEPHVAAHPTREHAAERLAEALARSCRTGDALKVLRRARAALAGTLGVDPGRGLQDLESALRRGVVPRGPRRRPERPPAPIDTFVGRVDDLSRLAALSEAHRLVTVTGPGGTGKTRLAIEATRRVGLRAVFVDLTRASGAERFDDTVADALGIRLSGAHLAGAVADALAGERTLVVLDNAEHVLDACADLARGLLGRDPDLRVLATSRERLGVPGELVYLLDPLPLADAVRLFLDRAATVSGSRFDATEVAGLCTALDGLPLAVELAAARTSSLSVDALAAGLGDRFRLLSPSHRHATASRRDGLAATLAWSRDLLDEDEHRLFGRLGVFPASFDAAAVGAVAGADASTLGRLVETSLVQVVDRSASRWRYRLLESTREFARTGLPAGERAALRHRHAHHYLGVVRAVGPALQRAGAGPHLDALHADRDNLRAALTWACDHEGDTAVLVGLVGVLWHYWDVRGSRDEGLRWSTAALGAVGPDHPDRPALLSGCALLHLGRGEFDDTERVAAEQYRVARERGQPGWEGDAQALRATADWARGRFDRAQHRYEDAVAASLAGGDVWRAAMEEAQLARLHRDRGQPDAARVLALRAAGHADDVGEDLARGLAADVLASIELRWGDRARADRLAGTALAHYRLVGYREGEASAAMLHGRIARAIGDVDRARESFELALAIHRRIGHRSGVNAALQDLEELTGG</sequence>
<dbReference type="PRINTS" id="PR00364">
    <property type="entry name" value="DISEASERSIST"/>
</dbReference>
<dbReference type="RefSeq" id="WP_286054829.1">
    <property type="nucleotide sequence ID" value="NZ_JASVWF010000004.1"/>
</dbReference>